<accession>A0A6P4ZDJ5</accession>
<feature type="region of interest" description="Disordered" evidence="1">
    <location>
        <begin position="1"/>
        <end position="23"/>
    </location>
</feature>
<dbReference type="PANTHER" id="PTHR38564:SF2">
    <property type="entry name" value="WU:FC46H12 PRECURSOR"/>
    <property type="match status" value="1"/>
</dbReference>
<dbReference type="Proteomes" id="UP000515135">
    <property type="component" value="Unplaced"/>
</dbReference>
<dbReference type="GeneID" id="109475663"/>
<evidence type="ECO:0000256" key="1">
    <source>
        <dbReference type="SAM" id="MobiDB-lite"/>
    </source>
</evidence>
<name>A0A6P4ZDJ5_BRABE</name>
<dbReference type="PANTHER" id="PTHR38564">
    <property type="entry name" value="SI:CH73-250A16.5-RELATED"/>
    <property type="match status" value="1"/>
</dbReference>
<reference evidence="4" key="1">
    <citation type="submission" date="2025-08" db="UniProtKB">
        <authorList>
            <consortium name="RefSeq"/>
        </authorList>
    </citation>
    <scope>IDENTIFICATION</scope>
    <source>
        <tissue evidence="4">Gonad</tissue>
    </source>
</reference>
<keyword evidence="2" id="KW-1133">Transmembrane helix</keyword>
<dbReference type="RefSeq" id="XP_019631979.1">
    <property type="nucleotide sequence ID" value="XM_019776420.1"/>
</dbReference>
<evidence type="ECO:0000313" key="4">
    <source>
        <dbReference type="RefSeq" id="XP_019631979.1"/>
    </source>
</evidence>
<keyword evidence="3" id="KW-1185">Reference proteome</keyword>
<gene>
    <name evidence="4" type="primary">LOC109475663</name>
</gene>
<organism evidence="3 4">
    <name type="scientific">Branchiostoma belcheri</name>
    <name type="common">Amphioxus</name>
    <dbReference type="NCBI Taxonomy" id="7741"/>
    <lineage>
        <taxon>Eukaryota</taxon>
        <taxon>Metazoa</taxon>
        <taxon>Chordata</taxon>
        <taxon>Cephalochordata</taxon>
        <taxon>Leptocardii</taxon>
        <taxon>Amphioxiformes</taxon>
        <taxon>Branchiostomatidae</taxon>
        <taxon>Branchiostoma</taxon>
    </lineage>
</organism>
<keyword evidence="2" id="KW-0812">Transmembrane</keyword>
<sequence length="205" mass="22945">MLRSRSYEAVPESEEVGSPGGRGRRRRNFYRFCQCKFCMTAMGTSLVLVFVVVFSVYLANGYPIHASCTIDWGFSQNCSSVNASLVKMINTWTSSDNCKNGGEKCLYKFVSSSDTELKATHTTPVHNYVDDLTFTFTPGQAPPTVCRVKAHSTSETWYAYLDYSTNYCNLRNLAEGAGLTETPNFTEVTNDSICTQYSSRNCTKY</sequence>
<feature type="transmembrane region" description="Helical" evidence="2">
    <location>
        <begin position="37"/>
        <end position="59"/>
    </location>
</feature>
<dbReference type="KEGG" id="bbel:109475663"/>
<dbReference type="AlphaFoldDB" id="A0A6P4ZDJ5"/>
<proteinExistence type="predicted"/>
<protein>
    <submittedName>
        <fullName evidence="4">Uncharacterized protein LOC109475663</fullName>
    </submittedName>
</protein>
<dbReference type="OrthoDB" id="5946254at2759"/>
<evidence type="ECO:0000256" key="2">
    <source>
        <dbReference type="SAM" id="Phobius"/>
    </source>
</evidence>
<keyword evidence="2" id="KW-0472">Membrane</keyword>
<evidence type="ECO:0000313" key="3">
    <source>
        <dbReference type="Proteomes" id="UP000515135"/>
    </source>
</evidence>